<keyword evidence="15" id="KW-1185">Reference proteome</keyword>
<organism evidence="14 15">
    <name type="scientific">Lynx canadensis</name>
    <name type="common">Canada lynx</name>
    <name type="synonym">Felis canadensis</name>
    <dbReference type="NCBI Taxonomy" id="61383"/>
    <lineage>
        <taxon>Eukaryota</taxon>
        <taxon>Metazoa</taxon>
        <taxon>Chordata</taxon>
        <taxon>Craniata</taxon>
        <taxon>Vertebrata</taxon>
        <taxon>Euteleostomi</taxon>
        <taxon>Mammalia</taxon>
        <taxon>Eutheria</taxon>
        <taxon>Laurasiatheria</taxon>
        <taxon>Carnivora</taxon>
        <taxon>Feliformia</taxon>
        <taxon>Felidae</taxon>
        <taxon>Felinae</taxon>
        <taxon>Lynx</taxon>
    </lineage>
</organism>
<dbReference type="GeneID" id="115524776"/>
<evidence type="ECO:0000256" key="6">
    <source>
        <dbReference type="ARBA" id="ARBA00023157"/>
    </source>
</evidence>
<dbReference type="Ensembl" id="ENSLCNT00005036499.1">
    <property type="protein sequence ID" value="ENSLCNP00005032693.1"/>
    <property type="gene ID" value="ENSLCNG00005021281.1"/>
</dbReference>
<evidence type="ECO:0000256" key="5">
    <source>
        <dbReference type="ARBA" id="ARBA00023136"/>
    </source>
</evidence>
<proteinExistence type="predicted"/>
<keyword evidence="6" id="KW-1015">Disulfide bond</keyword>
<dbReference type="InterPro" id="IPR056949">
    <property type="entry name" value="CD59"/>
</dbReference>
<dbReference type="GO" id="GO:0001971">
    <property type="term" value="P:negative regulation of activation of membrane attack complex"/>
    <property type="evidence" value="ECO:0007669"/>
    <property type="project" value="TreeGrafter"/>
</dbReference>
<evidence type="ECO:0000256" key="4">
    <source>
        <dbReference type="ARBA" id="ARBA00022729"/>
    </source>
</evidence>
<dbReference type="GO" id="GO:0098552">
    <property type="term" value="C:side of membrane"/>
    <property type="evidence" value="ECO:0007669"/>
    <property type="project" value="UniProtKB-KW"/>
</dbReference>
<name>A0A667J1K6_LYNCA</name>
<dbReference type="RefSeq" id="XP_030187268.1">
    <property type="nucleotide sequence ID" value="XM_030331408.2"/>
</dbReference>
<comment type="subcellular location">
    <subcellularLocation>
        <location evidence="1">Cell membrane</location>
        <topology evidence="1">Lipid-anchor</topology>
        <topology evidence="1">GPI-anchor</topology>
    </subcellularLocation>
</comment>
<dbReference type="Proteomes" id="UP000472241">
    <property type="component" value="Unplaced"/>
</dbReference>
<dbReference type="PANTHER" id="PTHR10036:SF24">
    <property type="entry name" value="CD59 GLYCOPROTEIN"/>
    <property type="match status" value="1"/>
</dbReference>
<reference evidence="14" key="2">
    <citation type="submission" date="2025-09" db="UniProtKB">
        <authorList>
            <consortium name="Ensembl"/>
        </authorList>
    </citation>
    <scope>IDENTIFICATION</scope>
</reference>
<dbReference type="InterPro" id="IPR016054">
    <property type="entry name" value="LY6_UPA_recep-like"/>
</dbReference>
<feature type="signal peptide" evidence="12">
    <location>
        <begin position="1"/>
        <end position="27"/>
    </location>
</feature>
<accession>A0A667J1K6</accession>
<dbReference type="CTD" id="966"/>
<evidence type="ECO:0000259" key="13">
    <source>
        <dbReference type="SMART" id="SM00134"/>
    </source>
</evidence>
<feature type="domain" description="UPAR/Ly6" evidence="13">
    <location>
        <begin position="28"/>
        <end position="111"/>
    </location>
</feature>
<dbReference type="Gene3D" id="2.10.60.10">
    <property type="entry name" value="CD59"/>
    <property type="match status" value="1"/>
</dbReference>
<evidence type="ECO:0000256" key="8">
    <source>
        <dbReference type="ARBA" id="ARBA00023288"/>
    </source>
</evidence>
<dbReference type="AlphaFoldDB" id="A0A667J1K6"/>
<keyword evidence="4 12" id="KW-0732">Signal</keyword>
<dbReference type="SMART" id="SM00134">
    <property type="entry name" value="LU"/>
    <property type="match status" value="1"/>
</dbReference>
<evidence type="ECO:0000256" key="2">
    <source>
        <dbReference type="ARBA" id="ARBA00011481"/>
    </source>
</evidence>
<sequence>MIMMGSQGFILLVLLLILAVLCHSGHSLTCYSCVSPVSGNCTKTSVCSSNFDSCLYIEAEPKSYYYQCWKLADCSFERISASLGLQKLQYRCCQQDLCNRSFGTTVSGKMALLVTPLLAAAWNLCL</sequence>
<dbReference type="Pfam" id="PF25152">
    <property type="entry name" value="CD59"/>
    <property type="match status" value="1"/>
</dbReference>
<evidence type="ECO:0000256" key="9">
    <source>
        <dbReference type="ARBA" id="ARBA00029920"/>
    </source>
</evidence>
<gene>
    <name evidence="14" type="primary">CD59</name>
</gene>
<evidence type="ECO:0000256" key="11">
    <source>
        <dbReference type="ARBA" id="ARBA00031867"/>
    </source>
</evidence>
<evidence type="ECO:0000313" key="15">
    <source>
        <dbReference type="Proteomes" id="UP000472241"/>
    </source>
</evidence>
<keyword evidence="8" id="KW-0449">Lipoprotein</keyword>
<evidence type="ECO:0000256" key="1">
    <source>
        <dbReference type="ARBA" id="ARBA00004609"/>
    </source>
</evidence>
<dbReference type="InterPro" id="IPR045860">
    <property type="entry name" value="Snake_toxin-like_sf"/>
</dbReference>
<evidence type="ECO:0000256" key="12">
    <source>
        <dbReference type="SAM" id="SignalP"/>
    </source>
</evidence>
<keyword evidence="5" id="KW-0472">Membrane</keyword>
<evidence type="ECO:0000313" key="14">
    <source>
        <dbReference type="Ensembl" id="ENSLCNP00005032693.1"/>
    </source>
</evidence>
<reference evidence="14" key="1">
    <citation type="submission" date="2025-08" db="UniProtKB">
        <authorList>
            <consortium name="Ensembl"/>
        </authorList>
    </citation>
    <scope>IDENTIFICATION</scope>
</reference>
<dbReference type="PANTHER" id="PTHR10036">
    <property type="entry name" value="CD59 GLYCOPROTEIN"/>
    <property type="match status" value="1"/>
</dbReference>
<evidence type="ECO:0000256" key="3">
    <source>
        <dbReference type="ARBA" id="ARBA00022622"/>
    </source>
</evidence>
<feature type="chain" id="PRO_5025670897" description="MAC-inhibitory protein" evidence="12">
    <location>
        <begin position="28"/>
        <end position="126"/>
    </location>
</feature>
<evidence type="ECO:0000256" key="7">
    <source>
        <dbReference type="ARBA" id="ARBA00023180"/>
    </source>
</evidence>
<keyword evidence="3" id="KW-0336">GPI-anchor</keyword>
<dbReference type="CDD" id="cd23554">
    <property type="entry name" value="TFP_LU_ECD_CD59"/>
    <property type="match status" value="1"/>
</dbReference>
<keyword evidence="7" id="KW-0325">Glycoprotein</keyword>
<dbReference type="GO" id="GO:0005886">
    <property type="term" value="C:plasma membrane"/>
    <property type="evidence" value="ECO:0007669"/>
    <property type="project" value="UniProtKB-SubCell"/>
</dbReference>
<protein>
    <recommendedName>
        <fullName evidence="10">MAC-inhibitory protein</fullName>
    </recommendedName>
    <alternativeName>
        <fullName evidence="11">Membrane attack complex inhibition factor</fullName>
    </alternativeName>
    <alternativeName>
        <fullName evidence="9">Protectin</fullName>
    </alternativeName>
</protein>
<comment type="subunit">
    <text evidence="2">Interacts with T-cell surface antigen CD2.</text>
</comment>
<evidence type="ECO:0000256" key="10">
    <source>
        <dbReference type="ARBA" id="ARBA00031590"/>
    </source>
</evidence>
<dbReference type="GO" id="GO:0001848">
    <property type="term" value="F:complement binding"/>
    <property type="evidence" value="ECO:0007669"/>
    <property type="project" value="TreeGrafter"/>
</dbReference>
<dbReference type="SUPFAM" id="SSF57302">
    <property type="entry name" value="Snake toxin-like"/>
    <property type="match status" value="1"/>
</dbReference>